<name>A0ABP7YUU8_9SPHI</name>
<feature type="chain" id="PRO_5047436738" description="Tetratricopeptide repeat protein" evidence="1">
    <location>
        <begin position="26"/>
        <end position="372"/>
    </location>
</feature>
<proteinExistence type="predicted"/>
<dbReference type="RefSeq" id="WP_344674765.1">
    <property type="nucleotide sequence ID" value="NZ_BAAAZI010000009.1"/>
</dbReference>
<dbReference type="EMBL" id="BAAAZI010000009">
    <property type="protein sequence ID" value="GAA4141683.1"/>
    <property type="molecule type" value="Genomic_DNA"/>
</dbReference>
<dbReference type="InterPro" id="IPR011990">
    <property type="entry name" value="TPR-like_helical_dom_sf"/>
</dbReference>
<dbReference type="SMART" id="SM00028">
    <property type="entry name" value="TPR"/>
    <property type="match status" value="4"/>
</dbReference>
<evidence type="ECO:0008006" key="4">
    <source>
        <dbReference type="Google" id="ProtNLM"/>
    </source>
</evidence>
<dbReference type="InterPro" id="IPR019734">
    <property type="entry name" value="TPR_rpt"/>
</dbReference>
<evidence type="ECO:0000313" key="2">
    <source>
        <dbReference type="EMBL" id="GAA4141683.1"/>
    </source>
</evidence>
<evidence type="ECO:0000313" key="3">
    <source>
        <dbReference type="Proteomes" id="UP001500101"/>
    </source>
</evidence>
<comment type="caution">
    <text evidence="2">The sequence shown here is derived from an EMBL/GenBank/DDBJ whole genome shotgun (WGS) entry which is preliminary data.</text>
</comment>
<reference evidence="3" key="1">
    <citation type="journal article" date="2019" name="Int. J. Syst. Evol. Microbiol.">
        <title>The Global Catalogue of Microorganisms (GCM) 10K type strain sequencing project: providing services to taxonomists for standard genome sequencing and annotation.</title>
        <authorList>
            <consortium name="The Broad Institute Genomics Platform"/>
            <consortium name="The Broad Institute Genome Sequencing Center for Infectious Disease"/>
            <person name="Wu L."/>
            <person name="Ma J."/>
        </authorList>
    </citation>
    <scope>NUCLEOTIDE SEQUENCE [LARGE SCALE GENOMIC DNA]</scope>
    <source>
        <strain evidence="3">JCM 16704</strain>
    </source>
</reference>
<accession>A0ABP7YUU8</accession>
<keyword evidence="3" id="KW-1185">Reference proteome</keyword>
<feature type="signal peptide" evidence="1">
    <location>
        <begin position="1"/>
        <end position="25"/>
    </location>
</feature>
<evidence type="ECO:0000256" key="1">
    <source>
        <dbReference type="SAM" id="SignalP"/>
    </source>
</evidence>
<organism evidence="2 3">
    <name type="scientific">Sphingobacterium kyonggiense</name>
    <dbReference type="NCBI Taxonomy" id="714075"/>
    <lineage>
        <taxon>Bacteria</taxon>
        <taxon>Pseudomonadati</taxon>
        <taxon>Bacteroidota</taxon>
        <taxon>Sphingobacteriia</taxon>
        <taxon>Sphingobacteriales</taxon>
        <taxon>Sphingobacteriaceae</taxon>
        <taxon>Sphingobacterium</taxon>
    </lineage>
</organism>
<sequence length="372" mass="41690">MKNKNNLLKGALASLFVLFSLASFGQSAYKEASNAFALYTQTGQVKNLDNAMKQLGNIYKTKRDSSKTKVNVLRAMVLSSIAYADSSRTIKTNINKDPIDLTIQTLDLISSKDKEGYPGELDYVKQNLAAALITRANKSLKDSKFDAAYQDFTKVNELNAKSEDVTYNLALLASKTGKLKESVNFYKSIIDSDKATANQYIELANLYDKQGEKQLALSTLETARTKFQDDKAILFLLIDKYSKNKAYDAIVPLIGSALKYEPENVELNYLAGYANENANQIPIAKTYYEKVLELEANNFEANLALGLIYLKDYLADSENQEAQYHAQSYLLKANEIKPYEINALKSLAMYYEKANDATQLDRVNMLLNQLSN</sequence>
<dbReference type="Proteomes" id="UP001500101">
    <property type="component" value="Unassembled WGS sequence"/>
</dbReference>
<protein>
    <recommendedName>
        <fullName evidence="4">Tetratricopeptide repeat protein</fullName>
    </recommendedName>
</protein>
<gene>
    <name evidence="2" type="ORF">GCM10022216_21950</name>
</gene>
<dbReference type="Gene3D" id="1.25.40.10">
    <property type="entry name" value="Tetratricopeptide repeat domain"/>
    <property type="match status" value="2"/>
</dbReference>
<keyword evidence="1" id="KW-0732">Signal</keyword>
<dbReference type="SUPFAM" id="SSF48452">
    <property type="entry name" value="TPR-like"/>
    <property type="match status" value="1"/>
</dbReference>